<dbReference type="PANTHER" id="PTHR22594:SF5">
    <property type="entry name" value="ASPARTATE--TRNA LIGASE, MITOCHONDRIAL"/>
    <property type="match status" value="1"/>
</dbReference>
<dbReference type="OrthoDB" id="439710at2759"/>
<keyword evidence="5" id="KW-0648">Protein biosynthesis</keyword>
<dbReference type="Gene3D" id="3.30.1360.30">
    <property type="entry name" value="GAD-like domain"/>
    <property type="match status" value="1"/>
</dbReference>
<evidence type="ECO:0000256" key="2">
    <source>
        <dbReference type="ARBA" id="ARBA00022598"/>
    </source>
</evidence>
<evidence type="ECO:0000313" key="8">
    <source>
        <dbReference type="EMBL" id="QLG74956.1"/>
    </source>
</evidence>
<dbReference type="NCBIfam" id="NF001750">
    <property type="entry name" value="PRK00476.1"/>
    <property type="match status" value="1"/>
</dbReference>
<evidence type="ECO:0000313" key="9">
    <source>
        <dbReference type="Proteomes" id="UP000509704"/>
    </source>
</evidence>
<dbReference type="Gene3D" id="3.30.930.10">
    <property type="entry name" value="Bira Bifunctional Protein, Domain 2"/>
    <property type="match status" value="1"/>
</dbReference>
<feature type="domain" description="Aminoacyl-transfer RNA synthetases class-II family profile" evidence="7">
    <location>
        <begin position="163"/>
        <end position="615"/>
    </location>
</feature>
<dbReference type="RefSeq" id="XP_037146681.1">
    <property type="nucleotide sequence ID" value="XM_037290786.1"/>
</dbReference>
<dbReference type="Gene3D" id="2.40.50.140">
    <property type="entry name" value="Nucleic acid-binding proteins"/>
    <property type="match status" value="1"/>
</dbReference>
<dbReference type="InterPro" id="IPR045864">
    <property type="entry name" value="aa-tRNA-synth_II/BPL/LPL"/>
</dbReference>
<comment type="similarity">
    <text evidence="1">Belongs to the class-II aminoacyl-tRNA synthetase family. Type 1 subfamily.</text>
</comment>
<dbReference type="Proteomes" id="UP000509704">
    <property type="component" value="Chromosome 8"/>
</dbReference>
<keyword evidence="9" id="KW-1185">Reference proteome</keyword>
<keyword evidence="3" id="KW-0547">Nucleotide-binding</keyword>
<dbReference type="GO" id="GO:0004815">
    <property type="term" value="F:aspartate-tRNA ligase activity"/>
    <property type="evidence" value="ECO:0007669"/>
    <property type="project" value="TreeGrafter"/>
</dbReference>
<dbReference type="PRINTS" id="PR01042">
    <property type="entry name" value="TRNASYNTHASP"/>
</dbReference>
<organism evidence="8 9">
    <name type="scientific">Zygotorulaspora mrakii</name>
    <name type="common">Zygosaccharomyces mrakii</name>
    <dbReference type="NCBI Taxonomy" id="42260"/>
    <lineage>
        <taxon>Eukaryota</taxon>
        <taxon>Fungi</taxon>
        <taxon>Dikarya</taxon>
        <taxon>Ascomycota</taxon>
        <taxon>Saccharomycotina</taxon>
        <taxon>Saccharomycetes</taxon>
        <taxon>Saccharomycetales</taxon>
        <taxon>Saccharomycetaceae</taxon>
        <taxon>Zygotorulaspora</taxon>
    </lineage>
</organism>
<evidence type="ECO:0000256" key="3">
    <source>
        <dbReference type="ARBA" id="ARBA00022741"/>
    </source>
</evidence>
<dbReference type="InterPro" id="IPR002312">
    <property type="entry name" value="Asp/Asn-tRNA-synth_IIb"/>
</dbReference>
<dbReference type="NCBIfam" id="TIGR00459">
    <property type="entry name" value="aspS_bact"/>
    <property type="match status" value="1"/>
</dbReference>
<dbReference type="AlphaFoldDB" id="A0A7H9B9B1"/>
<dbReference type="InterPro" id="IPR012340">
    <property type="entry name" value="NA-bd_OB-fold"/>
</dbReference>
<accession>A0A7H9B9B1</accession>
<dbReference type="InterPro" id="IPR006195">
    <property type="entry name" value="aa-tRNA-synth_II"/>
</dbReference>
<keyword evidence="4" id="KW-0067">ATP-binding</keyword>
<dbReference type="SUPFAM" id="SSF55681">
    <property type="entry name" value="Class II aaRS and biotin synthetases"/>
    <property type="match status" value="1"/>
</dbReference>
<evidence type="ECO:0000256" key="1">
    <source>
        <dbReference type="ARBA" id="ARBA00006303"/>
    </source>
</evidence>
<keyword evidence="6" id="KW-0030">Aminoacyl-tRNA synthetase</keyword>
<dbReference type="GO" id="GO:0005739">
    <property type="term" value="C:mitochondrion"/>
    <property type="evidence" value="ECO:0007669"/>
    <property type="project" value="TreeGrafter"/>
</dbReference>
<dbReference type="SUPFAM" id="SSF50249">
    <property type="entry name" value="Nucleic acid-binding proteins"/>
    <property type="match status" value="1"/>
</dbReference>
<dbReference type="InterPro" id="IPR004115">
    <property type="entry name" value="GAD-like_sf"/>
</dbReference>
<dbReference type="Pfam" id="PF00152">
    <property type="entry name" value="tRNA-synt_2"/>
    <property type="match status" value="1"/>
</dbReference>
<dbReference type="PANTHER" id="PTHR22594">
    <property type="entry name" value="ASPARTYL/LYSYL-TRNA SYNTHETASE"/>
    <property type="match status" value="1"/>
</dbReference>
<dbReference type="InterPro" id="IPR004524">
    <property type="entry name" value="Asp-tRNA-ligase_1"/>
</dbReference>
<dbReference type="GeneID" id="59238759"/>
<dbReference type="PROSITE" id="PS50862">
    <property type="entry name" value="AA_TRNA_LIGASE_II"/>
    <property type="match status" value="1"/>
</dbReference>
<reference evidence="8 9" key="1">
    <citation type="submission" date="2020-07" db="EMBL/GenBank/DDBJ databases">
        <title>The yeast mating-type switching endonuclease HO is a domesticated member of an unorthodox homing genetic element family.</title>
        <authorList>
            <person name="Coughlan A.Y."/>
            <person name="Lombardi L."/>
            <person name="Braun-Galleani S."/>
            <person name="Martos A.R."/>
            <person name="Galeote V."/>
            <person name="Bigey F."/>
            <person name="Dequin S."/>
            <person name="Byrne K.P."/>
            <person name="Wolfe K.H."/>
        </authorList>
    </citation>
    <scope>NUCLEOTIDE SEQUENCE [LARGE SCALE GENOMIC DNA]</scope>
    <source>
        <strain evidence="8 9">NRRL Y-6702</strain>
    </source>
</reference>
<dbReference type="GO" id="GO:0005524">
    <property type="term" value="F:ATP binding"/>
    <property type="evidence" value="ECO:0007669"/>
    <property type="project" value="UniProtKB-KW"/>
</dbReference>
<dbReference type="KEGG" id="zmk:HG535_0H02830"/>
<evidence type="ECO:0000256" key="5">
    <source>
        <dbReference type="ARBA" id="ARBA00022917"/>
    </source>
</evidence>
<evidence type="ECO:0000256" key="4">
    <source>
        <dbReference type="ARBA" id="ARBA00022840"/>
    </source>
</evidence>
<protein>
    <recommendedName>
        <fullName evidence="7">Aminoacyl-transfer RNA synthetases class-II family profile domain-containing protein</fullName>
    </recommendedName>
</protein>
<gene>
    <name evidence="8" type="ORF">HG535_0H02830</name>
</gene>
<keyword evidence="2" id="KW-0436">Ligase</keyword>
<dbReference type="InterPro" id="IPR004364">
    <property type="entry name" value="Aa-tRNA-synt_II"/>
</dbReference>
<dbReference type="GO" id="GO:0006422">
    <property type="term" value="P:aspartyl-tRNA aminoacylation"/>
    <property type="evidence" value="ECO:0007669"/>
    <property type="project" value="TreeGrafter"/>
</dbReference>
<dbReference type="EMBL" id="CP058611">
    <property type="protein sequence ID" value="QLG74956.1"/>
    <property type="molecule type" value="Genomic_DNA"/>
</dbReference>
<sequence>MRIQGSQFHTWSRLLKQLPPAESTISKFTLQKSTITINNIAGVAENAEVVLNGWIDKKPKKISKNLNFGLLRDHEGNTLQLVDTKSLLKHAAVEDVVQARGHLSPKKDSDSALELKLNSMTTLNRSNRKPSELQDFKETGDYPPEYRFLQLRLHKYQAILKKRNSITKSVRDTLNDQGFIEIETPLLFKSTPEGAREFLVPSRKVDHNSKRPTFYALPQSPQQYKQLLIASGVNKYFQLARCFRDEDLRADRQPEFTQIDLEMAFSSANDVMQVVEKLLVPLWKQYSASNSLLTLNSRGRLVSVDKEDPICHMTYKQAMTQYGIDKPDLRAPDLKIMDLTEFKARGYTNKDFPVFEILILRNAFDSKESLQQNASYFNNANNYNSRVPIIVPIEDEKDANNWFEKFMTLAAFENPKLISKFLKLKKGDIICGSTRQHSFSLFENPTPLGRLRQLVLDSDWGKERYQKTNKDVATWVVDFPLFSPKEKNTKEDKKYDYPSYCTDAVTSTHHPFTMVKLSDYEKLQTNPLQCSGQHYDLVVSGVEVGGGSTRIHDAELQDYIFENILQIKNSDKLFGHLLRAFRMGTPPHAGFAVGFDRLCAMLCGTESIRDVIAFPKSITGSDLVVGCPTVVDEKTINMYNIRYNSKS</sequence>
<proteinExistence type="inferred from homology"/>
<name>A0A7H9B9B1_ZYGMR</name>
<evidence type="ECO:0000259" key="7">
    <source>
        <dbReference type="PROSITE" id="PS50862"/>
    </source>
</evidence>
<dbReference type="HAMAP" id="MF_00044">
    <property type="entry name" value="Asp_tRNA_synth_type1"/>
    <property type="match status" value="1"/>
</dbReference>
<evidence type="ECO:0000256" key="6">
    <source>
        <dbReference type="ARBA" id="ARBA00023146"/>
    </source>
</evidence>